<dbReference type="Pfam" id="PF12228">
    <property type="entry name" value="DUF3604"/>
    <property type="match status" value="1"/>
</dbReference>
<dbReference type="Gene3D" id="3.20.20.140">
    <property type="entry name" value="Metal-dependent hydrolases"/>
    <property type="match status" value="1"/>
</dbReference>
<dbReference type="PROSITE" id="PS51257">
    <property type="entry name" value="PROKAR_LIPOPROTEIN"/>
    <property type="match status" value="1"/>
</dbReference>
<comment type="caution">
    <text evidence="1">The sequence shown here is derived from an EMBL/GenBank/DDBJ whole genome shotgun (WGS) entry which is preliminary data.</text>
</comment>
<accession>F3L314</accession>
<keyword evidence="2" id="KW-1185">Reference proteome</keyword>
<name>F3L314_9GAMM</name>
<dbReference type="OrthoDB" id="543560at2"/>
<reference evidence="1 2" key="1">
    <citation type="journal article" date="2011" name="J. Bacteriol.">
        <title>Genome sequence of strain IMCC3088, a proteorhodopsin-containing marine bacterium belonging to the OM60/NOR5 clade.</title>
        <authorList>
            <person name="Jang Y."/>
            <person name="Oh H.M."/>
            <person name="Kang I."/>
            <person name="Lee K."/>
            <person name="Yang S.J."/>
            <person name="Cho J.C."/>
        </authorList>
    </citation>
    <scope>NUCLEOTIDE SEQUENCE [LARGE SCALE GENOMIC DNA]</scope>
    <source>
        <strain evidence="1 2">IMCC3088</strain>
    </source>
</reference>
<dbReference type="EMBL" id="AEIG01000058">
    <property type="protein sequence ID" value="EGG29254.1"/>
    <property type="molecule type" value="Genomic_DNA"/>
</dbReference>
<evidence type="ECO:0000313" key="2">
    <source>
        <dbReference type="Proteomes" id="UP000005615"/>
    </source>
</evidence>
<dbReference type="RefSeq" id="WP_009576178.1">
    <property type="nucleotide sequence ID" value="NZ_AEIG01000058.1"/>
</dbReference>
<dbReference type="AlphaFoldDB" id="F3L314"/>
<organism evidence="1 2">
    <name type="scientific">Aequoribacter fuscus</name>
    <dbReference type="NCBI Taxonomy" id="2518989"/>
    <lineage>
        <taxon>Bacteria</taxon>
        <taxon>Pseudomonadati</taxon>
        <taxon>Pseudomonadota</taxon>
        <taxon>Gammaproteobacteria</taxon>
        <taxon>Cellvibrionales</taxon>
        <taxon>Halieaceae</taxon>
        <taxon>Aequoribacter</taxon>
    </lineage>
</organism>
<dbReference type="Proteomes" id="UP000005615">
    <property type="component" value="Unassembled WGS sequence"/>
</dbReference>
<dbReference type="STRING" id="2518989.IMCC3088_1938"/>
<protein>
    <submittedName>
        <fullName evidence="1">Uncharacterized protein</fullName>
    </submittedName>
</protein>
<sequence length="641" mass="69996">MSKRSFLTWSVFAATLTLAGCQNSDPQGATESVSASNTSQDSGSEVQVTPTKTALFGDLHVHTSQSFDAFVFGVRRTPEDAYRYAQGEAIPQDAGGMIQLAGPPLDFYAVTDHGEYLGVVPAMADPNSPISKTATAQAAFGENATESDATFSKIGLSFVTQSPLEDIYDRSFIAGNWRKTADIADQYYRPGEFTTFAAYEFTAMRVVDVAQTGAANLHRNVIFENTSPDDIFTTLMSGDPAELWDWMEQQRAVGNDSLAIPHNSNASNGLMFSATDENGEPLSKELMEQRVRNEPIMEITQIKGTSDTRPAFSPNDEWAEFEHYPYLIGSNMLNKDAEGSYARPSLSKGIQLQQEQGANPFEFGFIGASDTHLAAGTYVESTYWGKFPSEGRDPKLRNSVPNGPEGTEWEDADTSGDEGLLIGRSAASYSASGLAGVWAESNTREAIFAAMKRRETFGTSGPRMQVRFFAGDYQDDLLTSVDSLETAYAEGVPMGGRLSEQSQAPSMMVWAVQDPLSAPLQRAQVIKVWRDAQGEHQERVFDVACSGDAQPDANYRCPYNGASVDLRSCDVQAGTGQAELKALWQDPEFNASQSSAYFVRVLENPTCRWSSWDAARAGIKPNPELPAILQERAWSSPIWVN</sequence>
<gene>
    <name evidence="1" type="ORF">IMCC3088_1938</name>
</gene>
<dbReference type="InterPro" id="IPR022028">
    <property type="entry name" value="DUF3604"/>
</dbReference>
<proteinExistence type="predicted"/>
<dbReference type="eggNOG" id="ENOG502Z7WD">
    <property type="taxonomic scope" value="Bacteria"/>
</dbReference>
<evidence type="ECO:0000313" key="1">
    <source>
        <dbReference type="EMBL" id="EGG29254.1"/>
    </source>
</evidence>